<name>A0A0M2R8Y1_9PROT</name>
<evidence type="ECO:0000313" key="1">
    <source>
        <dbReference type="EMBL" id="KKJ76939.1"/>
    </source>
</evidence>
<accession>A0A0M2R8Y1</accession>
<dbReference type="AlphaFoldDB" id="A0A0M2R8Y1"/>
<organism evidence="1 2">
    <name type="scientific">Kiloniella litopenaei</name>
    <dbReference type="NCBI Taxonomy" id="1549748"/>
    <lineage>
        <taxon>Bacteria</taxon>
        <taxon>Pseudomonadati</taxon>
        <taxon>Pseudomonadota</taxon>
        <taxon>Alphaproteobacteria</taxon>
        <taxon>Rhodospirillales</taxon>
        <taxon>Kiloniellaceae</taxon>
        <taxon>Kiloniella</taxon>
    </lineage>
</organism>
<reference evidence="1 2" key="1">
    <citation type="submission" date="2015-03" db="EMBL/GenBank/DDBJ databases">
        <title>Genome sequence of Kiloniella sp. P1-1, isolated from the gut microflora of Pacific white shrimp, Penaeus vannamei.</title>
        <authorList>
            <person name="Shao Z."/>
            <person name="Wang L."/>
            <person name="Li X."/>
        </authorList>
    </citation>
    <scope>NUCLEOTIDE SEQUENCE [LARGE SCALE GENOMIC DNA]</scope>
    <source>
        <strain evidence="1 2">P1-1</strain>
    </source>
</reference>
<dbReference type="Proteomes" id="UP000034491">
    <property type="component" value="Unassembled WGS sequence"/>
</dbReference>
<dbReference type="OrthoDB" id="8445165at2"/>
<gene>
    <name evidence="1" type="ORF">WH95_10795</name>
</gene>
<sequence length="422" mass="48753">MNICTRLKCDTCSTLIDCRIGMSNRDIQPFQFACPSCGEVIMFTLGTQESNLSGAIEIKNFKGLFDGQNPFVDLHLDFPASFETYKMGGTTYMKAVEELGAEAIGNLSYRLSMLNLLYSKQRDLQRLITQYKRGNIKSFKKICNDFEIPEITLKSEKKEDVLAALYSVTSIMSSPITIHAQNEELSKKIPLILQDLYEKYNKNTTNFVNKIIENQFLENLHHDCLDLYPNIVSLDLPIRPTLYYDYINSSEHSKVPARVSTSDFGTCSNFYKDLAEVFSRQLVLLAGLNNLHNRGDHDLFDDKVRLNKKGKIIKEFSSLNSYANVDLGKKLGAIDNPFYQIDKQAIDNNLRNSIAHYKYDYDEASQQIAYYPKKEGMQRNIEHSLYFIQFMRKTLLLFREVHNLNHVIKSLLYFKIFILRKE</sequence>
<keyword evidence="2" id="KW-1185">Reference proteome</keyword>
<dbReference type="PATRIC" id="fig|1549748.8.peg.4242"/>
<proteinExistence type="predicted"/>
<evidence type="ECO:0000313" key="2">
    <source>
        <dbReference type="Proteomes" id="UP000034491"/>
    </source>
</evidence>
<dbReference type="EMBL" id="LANI01000009">
    <property type="protein sequence ID" value="KKJ76939.1"/>
    <property type="molecule type" value="Genomic_DNA"/>
</dbReference>
<dbReference type="STRING" id="1549748.WH95_10795"/>
<comment type="caution">
    <text evidence="1">The sequence shown here is derived from an EMBL/GenBank/DDBJ whole genome shotgun (WGS) entry which is preliminary data.</text>
</comment>
<protein>
    <submittedName>
        <fullName evidence="1">Uncharacterized protein</fullName>
    </submittedName>
</protein>